<accession>A0A918KLC8</accession>
<reference evidence="4" key="2">
    <citation type="submission" date="2020-09" db="EMBL/GenBank/DDBJ databases">
        <authorList>
            <person name="Sun Q."/>
            <person name="Kim S."/>
        </authorList>
    </citation>
    <scope>NUCLEOTIDE SEQUENCE</scope>
    <source>
        <strain evidence="4">KCTC 22169</strain>
    </source>
</reference>
<proteinExistence type="predicted"/>
<dbReference type="Pfam" id="PF00072">
    <property type="entry name" value="Response_reg"/>
    <property type="match status" value="1"/>
</dbReference>
<dbReference type="InterPro" id="IPR001789">
    <property type="entry name" value="Sig_transdc_resp-reg_receiver"/>
</dbReference>
<evidence type="ECO:0000313" key="5">
    <source>
        <dbReference type="Proteomes" id="UP000626148"/>
    </source>
</evidence>
<dbReference type="InterPro" id="IPR011006">
    <property type="entry name" value="CheY-like_superfamily"/>
</dbReference>
<dbReference type="SMART" id="SM00448">
    <property type="entry name" value="REC"/>
    <property type="match status" value="1"/>
</dbReference>
<dbReference type="PANTHER" id="PTHR43228:SF1">
    <property type="entry name" value="TWO-COMPONENT RESPONSE REGULATOR ARR22"/>
    <property type="match status" value="1"/>
</dbReference>
<keyword evidence="5" id="KW-1185">Reference proteome</keyword>
<reference evidence="4" key="1">
    <citation type="journal article" date="2014" name="Int. J. Syst. Evol. Microbiol.">
        <title>Complete genome sequence of Corynebacterium casei LMG S-19264T (=DSM 44701T), isolated from a smear-ripened cheese.</title>
        <authorList>
            <consortium name="US DOE Joint Genome Institute (JGI-PGF)"/>
            <person name="Walter F."/>
            <person name="Albersmeier A."/>
            <person name="Kalinowski J."/>
            <person name="Ruckert C."/>
        </authorList>
    </citation>
    <scope>NUCLEOTIDE SEQUENCE</scope>
    <source>
        <strain evidence="4">KCTC 22169</strain>
    </source>
</reference>
<evidence type="ECO:0000259" key="3">
    <source>
        <dbReference type="PROSITE" id="PS50110"/>
    </source>
</evidence>
<dbReference type="AlphaFoldDB" id="A0A918KLC8"/>
<name>A0A918KLC8_9GAMM</name>
<feature type="compositionally biased region" description="Low complexity" evidence="2">
    <location>
        <begin position="155"/>
        <end position="188"/>
    </location>
</feature>
<organism evidence="4 5">
    <name type="scientific">Saccharospirillum salsuginis</name>
    <dbReference type="NCBI Taxonomy" id="418750"/>
    <lineage>
        <taxon>Bacteria</taxon>
        <taxon>Pseudomonadati</taxon>
        <taxon>Pseudomonadota</taxon>
        <taxon>Gammaproteobacteria</taxon>
        <taxon>Oceanospirillales</taxon>
        <taxon>Saccharospirillaceae</taxon>
        <taxon>Saccharospirillum</taxon>
    </lineage>
</organism>
<dbReference type="SUPFAM" id="SSF52172">
    <property type="entry name" value="CheY-like"/>
    <property type="match status" value="1"/>
</dbReference>
<evidence type="ECO:0000313" key="4">
    <source>
        <dbReference type="EMBL" id="GGX67829.1"/>
    </source>
</evidence>
<dbReference type="PROSITE" id="PS50110">
    <property type="entry name" value="RESPONSE_REGULATORY"/>
    <property type="match status" value="1"/>
</dbReference>
<dbReference type="EMBL" id="BMXR01000011">
    <property type="protein sequence ID" value="GGX67829.1"/>
    <property type="molecule type" value="Genomic_DNA"/>
</dbReference>
<sequence>MQKLNFLVADDAGFIRDLVKRALKSQFTQCQIDEAINGRKAQSLMSRNRYDLILCDWEMPEMSGLEVLEWCRSREAEEGLDKTPFIMVTSRGDKSHVVKAVEAGVNDYIGKPFSNDQFLKKVFKALSVNHRELIRSILKGRSAMAGKPSSGLGGDSASLLTGGRAEPSTAPSRPAASSDTASLLTAGSPSSKLSQKSPDKSAARKYQSKVMLRSPKANWSGQVRKLTLTEIVVRITFDEVPPPGLLDQVVVDLQVSDSVEDIARINGFITQLALQEASLDCRAASISVKFVDDDPDKMAILSRLVTGNG</sequence>
<keyword evidence="1" id="KW-0597">Phosphoprotein</keyword>
<dbReference type="Proteomes" id="UP000626148">
    <property type="component" value="Unassembled WGS sequence"/>
</dbReference>
<evidence type="ECO:0000256" key="1">
    <source>
        <dbReference type="PROSITE-ProRule" id="PRU00169"/>
    </source>
</evidence>
<dbReference type="GO" id="GO:0000160">
    <property type="term" value="P:phosphorelay signal transduction system"/>
    <property type="evidence" value="ECO:0007669"/>
    <property type="project" value="InterPro"/>
</dbReference>
<evidence type="ECO:0000256" key="2">
    <source>
        <dbReference type="SAM" id="MobiDB-lite"/>
    </source>
</evidence>
<protein>
    <submittedName>
        <fullName evidence="4">Two-component system response regulator</fullName>
    </submittedName>
</protein>
<dbReference type="PANTHER" id="PTHR43228">
    <property type="entry name" value="TWO-COMPONENT RESPONSE REGULATOR"/>
    <property type="match status" value="1"/>
</dbReference>
<feature type="domain" description="Response regulatory" evidence="3">
    <location>
        <begin position="5"/>
        <end position="126"/>
    </location>
</feature>
<feature type="region of interest" description="Disordered" evidence="2">
    <location>
        <begin position="143"/>
        <end position="209"/>
    </location>
</feature>
<dbReference type="InterPro" id="IPR052048">
    <property type="entry name" value="ST_Response_Regulator"/>
</dbReference>
<dbReference type="RefSeq" id="WP_189611953.1">
    <property type="nucleotide sequence ID" value="NZ_BMXR01000011.1"/>
</dbReference>
<dbReference type="Gene3D" id="3.40.50.2300">
    <property type="match status" value="1"/>
</dbReference>
<feature type="modified residue" description="4-aspartylphosphate" evidence="1">
    <location>
        <position position="56"/>
    </location>
</feature>
<gene>
    <name evidence="4" type="ORF">GCM10007392_39390</name>
</gene>
<comment type="caution">
    <text evidence="4">The sequence shown here is derived from an EMBL/GenBank/DDBJ whole genome shotgun (WGS) entry which is preliminary data.</text>
</comment>